<accession>A6IT11</accession>
<gene>
    <name evidence="2" type="ORF">rCG_31131</name>
</gene>
<feature type="region of interest" description="Disordered" evidence="1">
    <location>
        <begin position="1"/>
        <end position="27"/>
    </location>
</feature>
<evidence type="ECO:0000256" key="1">
    <source>
        <dbReference type="SAM" id="MobiDB-lite"/>
    </source>
</evidence>
<name>A6IT11_RAT</name>
<reference evidence="3" key="1">
    <citation type="submission" date="2005-09" db="EMBL/GenBank/DDBJ databases">
        <authorList>
            <person name="Mural R.J."/>
            <person name="Li P.W."/>
            <person name="Adams M.D."/>
            <person name="Amanatides P.G."/>
            <person name="Baden-Tillson H."/>
            <person name="Barnstead M."/>
            <person name="Chin S.H."/>
            <person name="Dew I."/>
            <person name="Evans C.A."/>
            <person name="Ferriera S."/>
            <person name="Flanigan M."/>
            <person name="Fosler C."/>
            <person name="Glodek A."/>
            <person name="Gu Z."/>
            <person name="Holt R.A."/>
            <person name="Jennings D."/>
            <person name="Kraft C.L."/>
            <person name="Lu F."/>
            <person name="Nguyen T."/>
            <person name="Nusskern D.R."/>
            <person name="Pfannkoch C.M."/>
            <person name="Sitter C."/>
            <person name="Sutton G.G."/>
            <person name="Venter J.C."/>
            <person name="Wang Z."/>
            <person name="Woodage T."/>
            <person name="Zheng X.H."/>
            <person name="Zhong F."/>
        </authorList>
    </citation>
    <scope>NUCLEOTIDE SEQUENCE [LARGE SCALE GENOMIC DNA]</scope>
    <source>
        <strain>BN</strain>
        <strain evidence="3">Sprague-Dawley</strain>
    </source>
</reference>
<dbReference type="EMBL" id="CH473968">
    <property type="protein sequence ID" value="EDL80714.1"/>
    <property type="molecule type" value="Genomic_DNA"/>
</dbReference>
<evidence type="ECO:0000313" key="3">
    <source>
        <dbReference type="Proteomes" id="UP000234681"/>
    </source>
</evidence>
<protein>
    <submittedName>
        <fullName evidence="2">RCG31131</fullName>
    </submittedName>
</protein>
<sequence>MEDGEAAATTTGPMTRQAAAHPGLEGSTLSCFSLGERRVGDRSSPSARPSCMPPIHEPSTDFFIPFLVVFGSEVGLQVGRIDEVPPAGM</sequence>
<dbReference type="AlphaFoldDB" id="A6IT11"/>
<proteinExistence type="predicted"/>
<dbReference type="Proteomes" id="UP000234681">
    <property type="component" value="Chromosome 5"/>
</dbReference>
<evidence type="ECO:0000313" key="2">
    <source>
        <dbReference type="EMBL" id="EDL80714.1"/>
    </source>
</evidence>
<organism evidence="2 3">
    <name type="scientific">Rattus norvegicus</name>
    <name type="common">Rat</name>
    <dbReference type="NCBI Taxonomy" id="10116"/>
    <lineage>
        <taxon>Eukaryota</taxon>
        <taxon>Metazoa</taxon>
        <taxon>Chordata</taxon>
        <taxon>Craniata</taxon>
        <taxon>Vertebrata</taxon>
        <taxon>Euteleostomi</taxon>
        <taxon>Mammalia</taxon>
        <taxon>Eutheria</taxon>
        <taxon>Euarchontoglires</taxon>
        <taxon>Glires</taxon>
        <taxon>Rodentia</taxon>
        <taxon>Myomorpha</taxon>
        <taxon>Muroidea</taxon>
        <taxon>Muridae</taxon>
        <taxon>Murinae</taxon>
        <taxon>Rattus</taxon>
    </lineage>
</organism>